<keyword evidence="1" id="KW-0812">Transmembrane</keyword>
<reference evidence="3" key="1">
    <citation type="journal article" date="2019" name="Int. J. Syst. Evol. Microbiol.">
        <title>The Global Catalogue of Microorganisms (GCM) 10K type strain sequencing project: providing services to taxonomists for standard genome sequencing and annotation.</title>
        <authorList>
            <consortium name="The Broad Institute Genomics Platform"/>
            <consortium name="The Broad Institute Genome Sequencing Center for Infectious Disease"/>
            <person name="Wu L."/>
            <person name="Ma J."/>
        </authorList>
    </citation>
    <scope>NUCLEOTIDE SEQUENCE [LARGE SCALE GENOMIC DNA]</scope>
    <source>
        <strain evidence="3">CCUG 61485</strain>
    </source>
</reference>
<accession>A0ABW3XZM4</accession>
<proteinExistence type="predicted"/>
<comment type="caution">
    <text evidence="2">The sequence shown here is derived from an EMBL/GenBank/DDBJ whole genome shotgun (WGS) entry which is preliminary data.</text>
</comment>
<keyword evidence="1" id="KW-0472">Membrane</keyword>
<organism evidence="2 3">
    <name type="scientific">Namhaeicola litoreus</name>
    <dbReference type="NCBI Taxonomy" id="1052145"/>
    <lineage>
        <taxon>Bacteria</taxon>
        <taxon>Pseudomonadati</taxon>
        <taxon>Bacteroidota</taxon>
        <taxon>Flavobacteriia</taxon>
        <taxon>Flavobacteriales</taxon>
        <taxon>Flavobacteriaceae</taxon>
        <taxon>Namhaeicola</taxon>
    </lineage>
</organism>
<sequence length="259" mass="30013">MIKFFRQMRQQVLKENSNKSSSGRAGRYLKYAIGEIILVVIGILIALQVNTWNENRKNRNKKDALLKAMQVEFKNNLSQLDSVIYYDKLIVKSCERLLHMTEAAFSATPIDTMRILIQNTSWLWTFDARNGALRSGISSGEIHLIKNDSLVNFLFSWQDVVADAKENEDRTLDYRLASDPILERFVRKVDYRRIHRPEMGISKHESNYTALMNDPLFEDYLAERLGHTADALIELLIVKEQNQAILEMIDVELNKFNGK</sequence>
<dbReference type="RefSeq" id="WP_377176479.1">
    <property type="nucleotide sequence ID" value="NZ_JBHTMY010000002.1"/>
</dbReference>
<dbReference type="Pfam" id="PF19578">
    <property type="entry name" value="DUF6090"/>
    <property type="match status" value="1"/>
</dbReference>
<feature type="transmembrane region" description="Helical" evidence="1">
    <location>
        <begin position="28"/>
        <end position="49"/>
    </location>
</feature>
<evidence type="ECO:0000313" key="3">
    <source>
        <dbReference type="Proteomes" id="UP001597201"/>
    </source>
</evidence>
<keyword evidence="3" id="KW-1185">Reference proteome</keyword>
<evidence type="ECO:0000313" key="2">
    <source>
        <dbReference type="EMBL" id="MFD1314658.1"/>
    </source>
</evidence>
<evidence type="ECO:0000256" key="1">
    <source>
        <dbReference type="SAM" id="Phobius"/>
    </source>
</evidence>
<dbReference type="Proteomes" id="UP001597201">
    <property type="component" value="Unassembled WGS sequence"/>
</dbReference>
<dbReference type="EMBL" id="JBHTMY010000002">
    <property type="protein sequence ID" value="MFD1314658.1"/>
    <property type="molecule type" value="Genomic_DNA"/>
</dbReference>
<dbReference type="InterPro" id="IPR045749">
    <property type="entry name" value="DUF6090"/>
</dbReference>
<protein>
    <submittedName>
        <fullName evidence="2">DUF6090 family protein</fullName>
    </submittedName>
</protein>
<gene>
    <name evidence="2" type="ORF">ACFQ39_03440</name>
</gene>
<keyword evidence="1" id="KW-1133">Transmembrane helix</keyword>
<name>A0ABW3XZM4_9FLAO</name>